<name>A0A9W5RFL2_9ACTO</name>
<accession>A0A9W5RFL2</accession>
<dbReference type="PANTHER" id="PTHR11669">
    <property type="entry name" value="REPLICATION FACTOR C / DNA POLYMERASE III GAMMA-TAU SUBUNIT"/>
    <property type="match status" value="1"/>
</dbReference>
<dbReference type="InterPro" id="IPR027417">
    <property type="entry name" value="P-loop_NTPase"/>
</dbReference>
<dbReference type="NCBIfam" id="NF005926">
    <property type="entry name" value="PRK07940.1"/>
    <property type="match status" value="1"/>
</dbReference>
<sequence>MSVWDDLVGQARAVETLQAAARRARDIVENPENSENARAMTHSWLITGPPGSGRSSVARAFAAALQCTGEEVGCGACPGCTSTLARSNGDVTDVETSSVIIPIEQIRDLVYQSQSAPSRGRWRVILIEDADRMMERGANTLLKAIEEPPERTVWLLCTPSPEDMITTIRSRCRHLALRIPPAGDVAQLLTDKYGVAPERAAAAARLAQSHIGRAKGLASDDAKIREYQELMHLALGATSIGEAVLNAETLMARATDIETKRQETAFEAEEAELRRALGIGEGESIPAHMRYHFKNLKDEQKRQATRMQRDALDRVLLDLLAFFRDLLAGQLGAEVGQISVGLDDALRDRARKLNVHATLECISHVERARQLLQTNTKPLLIMEALLAALVPGK</sequence>
<organism evidence="2 3">
    <name type="scientific">Gleimia europaea ACS-120-V-Col10b</name>
    <dbReference type="NCBI Taxonomy" id="883069"/>
    <lineage>
        <taxon>Bacteria</taxon>
        <taxon>Bacillati</taxon>
        <taxon>Actinomycetota</taxon>
        <taxon>Actinomycetes</taxon>
        <taxon>Actinomycetales</taxon>
        <taxon>Actinomycetaceae</taxon>
        <taxon>Gleimia</taxon>
    </lineage>
</organism>
<evidence type="ECO:0000259" key="1">
    <source>
        <dbReference type="SMART" id="SM00382"/>
    </source>
</evidence>
<dbReference type="SMART" id="SM00382">
    <property type="entry name" value="AAA"/>
    <property type="match status" value="1"/>
</dbReference>
<reference evidence="2 3" key="1">
    <citation type="submission" date="2013-05" db="EMBL/GenBank/DDBJ databases">
        <title>The Genome Sequence of Actinomyces europaeus ACS-120-V-COL10B.</title>
        <authorList>
            <consortium name="The Broad Institute Genomics Platform"/>
            <person name="Earl A."/>
            <person name="Ward D."/>
            <person name="Feldgarden M."/>
            <person name="Gevers D."/>
            <person name="Saerens B."/>
            <person name="Vaneechoutte M."/>
            <person name="Walker B."/>
            <person name="Young S."/>
            <person name="Zeng Q."/>
            <person name="Gargeya S."/>
            <person name="Fitzgerald M."/>
            <person name="Haas B."/>
            <person name="Abouelleil A."/>
            <person name="Allen A.W."/>
            <person name="Alvarado L."/>
            <person name="Arachchi H.M."/>
            <person name="Berlin A.M."/>
            <person name="Chapman S.B."/>
            <person name="Gainer-Dewar J."/>
            <person name="Goldberg J."/>
            <person name="Griggs A."/>
            <person name="Gujja S."/>
            <person name="Hansen M."/>
            <person name="Howarth C."/>
            <person name="Imamovic A."/>
            <person name="Ireland A."/>
            <person name="Larimer J."/>
            <person name="McCowan C."/>
            <person name="Murphy C."/>
            <person name="Pearson M."/>
            <person name="Poon T.W."/>
            <person name="Priest M."/>
            <person name="Roberts A."/>
            <person name="Saif S."/>
            <person name="Shea T."/>
            <person name="Sisk P."/>
            <person name="Sykes S."/>
            <person name="Wortman J."/>
            <person name="Nusbaum C."/>
            <person name="Birren B."/>
        </authorList>
    </citation>
    <scope>NUCLEOTIDE SEQUENCE [LARGE SCALE GENOMIC DNA]</scope>
    <source>
        <strain evidence="2 3">ACS-120-V-Col10b</strain>
    </source>
</reference>
<dbReference type="GO" id="GO:0006261">
    <property type="term" value="P:DNA-templated DNA replication"/>
    <property type="evidence" value="ECO:0007669"/>
    <property type="project" value="TreeGrafter"/>
</dbReference>
<dbReference type="Gene3D" id="3.40.50.300">
    <property type="entry name" value="P-loop containing nucleotide triphosphate hydrolases"/>
    <property type="match status" value="1"/>
</dbReference>
<keyword evidence="3" id="KW-1185">Reference proteome</keyword>
<dbReference type="Pfam" id="PF13177">
    <property type="entry name" value="DNA_pol3_delta2"/>
    <property type="match status" value="1"/>
</dbReference>
<dbReference type="AlphaFoldDB" id="A0A9W5RFL2"/>
<gene>
    <name evidence="2" type="ORF">HMPREF9238_01255</name>
</gene>
<feature type="domain" description="AAA+ ATPase" evidence="1">
    <location>
        <begin position="40"/>
        <end position="180"/>
    </location>
</feature>
<dbReference type="InterPro" id="IPR003593">
    <property type="entry name" value="AAA+_ATPase"/>
</dbReference>
<dbReference type="SUPFAM" id="SSF52540">
    <property type="entry name" value="P-loop containing nucleoside triphosphate hydrolases"/>
    <property type="match status" value="1"/>
</dbReference>
<dbReference type="PANTHER" id="PTHR11669:SF8">
    <property type="entry name" value="DNA POLYMERASE III SUBUNIT DELTA"/>
    <property type="match status" value="1"/>
</dbReference>
<dbReference type="InterPro" id="IPR050238">
    <property type="entry name" value="DNA_Rep/Repair_Clamp_Loader"/>
</dbReference>
<proteinExistence type="predicted"/>
<dbReference type="Proteomes" id="UP000014387">
    <property type="component" value="Unassembled WGS sequence"/>
</dbReference>
<dbReference type="OrthoDB" id="9809531at2"/>
<protein>
    <submittedName>
        <fullName evidence="2">DNA polymerase III, delta' subunit</fullName>
    </submittedName>
</protein>
<evidence type="ECO:0000313" key="3">
    <source>
        <dbReference type="Proteomes" id="UP000014387"/>
    </source>
</evidence>
<dbReference type="EMBL" id="AGWN01000001">
    <property type="protein sequence ID" value="EPD31480.1"/>
    <property type="molecule type" value="Genomic_DNA"/>
</dbReference>
<comment type="caution">
    <text evidence="2">The sequence shown here is derived from an EMBL/GenBank/DDBJ whole genome shotgun (WGS) entry which is preliminary data.</text>
</comment>
<dbReference type="RefSeq" id="WP_016444591.1">
    <property type="nucleotide sequence ID" value="NZ_KE150266.1"/>
</dbReference>
<evidence type="ECO:0000313" key="2">
    <source>
        <dbReference type="EMBL" id="EPD31480.1"/>
    </source>
</evidence>